<accession>A0A1G7F4F5</accession>
<dbReference type="STRING" id="521013.SAMN04488567_2421"/>
<name>A0A1G7F4F5_9RHOB</name>
<dbReference type="EMBL" id="FNAT01000003">
    <property type="protein sequence ID" value="SDE70804.1"/>
    <property type="molecule type" value="Genomic_DNA"/>
</dbReference>
<dbReference type="SUPFAM" id="SSF48435">
    <property type="entry name" value="Bacterial muramidases"/>
    <property type="match status" value="1"/>
</dbReference>
<dbReference type="GO" id="GO:0000270">
    <property type="term" value="P:peptidoglycan metabolic process"/>
    <property type="evidence" value="ECO:0007669"/>
    <property type="project" value="InterPro"/>
</dbReference>
<feature type="domain" description="Transglycosylase SLT" evidence="6">
    <location>
        <begin position="489"/>
        <end position="590"/>
    </location>
</feature>
<evidence type="ECO:0000256" key="5">
    <source>
        <dbReference type="SAM" id="SignalP"/>
    </source>
</evidence>
<organism evidence="7 8">
    <name type="scientific">Limimaricola pyoseonensis</name>
    <dbReference type="NCBI Taxonomy" id="521013"/>
    <lineage>
        <taxon>Bacteria</taxon>
        <taxon>Pseudomonadati</taxon>
        <taxon>Pseudomonadota</taxon>
        <taxon>Alphaproteobacteria</taxon>
        <taxon>Rhodobacterales</taxon>
        <taxon>Paracoccaceae</taxon>
        <taxon>Limimaricola</taxon>
    </lineage>
</organism>
<proteinExistence type="inferred from homology"/>
<evidence type="ECO:0000256" key="4">
    <source>
        <dbReference type="SAM" id="MobiDB-lite"/>
    </source>
</evidence>
<dbReference type="GO" id="GO:0008933">
    <property type="term" value="F:peptidoglycan lytic transglycosylase activity"/>
    <property type="evidence" value="ECO:0007669"/>
    <property type="project" value="InterPro"/>
</dbReference>
<dbReference type="GO" id="GO:0042597">
    <property type="term" value="C:periplasmic space"/>
    <property type="evidence" value="ECO:0007669"/>
    <property type="project" value="InterPro"/>
</dbReference>
<protein>
    <submittedName>
        <fullName evidence="7">Soluble lytic murein transglycosylase</fullName>
    </submittedName>
</protein>
<dbReference type="Gene3D" id="1.10.530.10">
    <property type="match status" value="1"/>
</dbReference>
<dbReference type="SUPFAM" id="SSF53955">
    <property type="entry name" value="Lysozyme-like"/>
    <property type="match status" value="1"/>
</dbReference>
<dbReference type="CDD" id="cd13401">
    <property type="entry name" value="Slt70-like"/>
    <property type="match status" value="1"/>
</dbReference>
<gene>
    <name evidence="7" type="ORF">SAMN04488567_2421</name>
</gene>
<dbReference type="InterPro" id="IPR008939">
    <property type="entry name" value="Lytic_TGlycosylase_superhlx_U"/>
</dbReference>
<sequence>MTKISRFSTALATIFSLSAPLTALADPLGDAMSAADSQDWARAEALAAPLGEVALDLVTWERLQAGAAEWPDYVAFVAAHPDWPRLDQIRAEGERDMPKGLPSEQVLAWFGDRTPETGEGAVRLAEALMAEGRVDAAREMLVESWLTLGLDGTGFAAMMDAFPDILAPHHAKRVDAMLWRWRITDAQKLFDTLSADERRVAEARVALIRDQRAAQMLGRVPDRLRDTPGLANARFNRFADKGDYTEALEIIERHTGSEERLGEPFRWAAWRANLARWLMREGEPQRAYDLASRHFLTEGSFYADLEWIAGYVALTYLDDPERALEHFMRLEADVESPISLARAGYWQGRAREAAGAYDKAALDYARAALHQTAFYGLLAAEKLGLALDPALTGREEVADWRQGEVLEDDRTQALAMLLDAGESRAALRFTVELGRTLEREGIAQLGRMLLERDETYLALTLGKAAAYRQIVVPEIYFPLHDVAEMDLPVSPELALSIARRESEFNAGAGSHVGALGLMQLMPATAEEVSGWVGLPYSRAKLTGDWRYNATLGGRYLNHLEEMFGQSPVMVSAGYNAGPSRPRIWMAERGDPRIGQADVVDWIEHIPFTETRNYVMRVTESIPVYRARLTGETGRVRFSDILNGKPPFVRPELRPGEREPVLAEAEPAPVPPLVEIAPEARTSTMSVSVLAPRRIESRPPQRPLEE</sequence>
<feature type="region of interest" description="Disordered" evidence="4">
    <location>
        <begin position="684"/>
        <end position="705"/>
    </location>
</feature>
<evidence type="ECO:0000313" key="7">
    <source>
        <dbReference type="EMBL" id="SDE70804.1"/>
    </source>
</evidence>
<keyword evidence="3 5" id="KW-0732">Signal</keyword>
<comment type="similarity">
    <text evidence="2">Belongs to the virb1 family.</text>
</comment>
<dbReference type="GO" id="GO:0016020">
    <property type="term" value="C:membrane"/>
    <property type="evidence" value="ECO:0007669"/>
    <property type="project" value="InterPro"/>
</dbReference>
<dbReference type="PROSITE" id="PS00922">
    <property type="entry name" value="TRANSGLYCOSYLASE"/>
    <property type="match status" value="1"/>
</dbReference>
<feature type="compositionally biased region" description="Basic and acidic residues" evidence="4">
    <location>
        <begin position="692"/>
        <end position="705"/>
    </location>
</feature>
<evidence type="ECO:0000259" key="6">
    <source>
        <dbReference type="Pfam" id="PF01464"/>
    </source>
</evidence>
<comment type="similarity">
    <text evidence="1">Belongs to the transglycosylase Slt family.</text>
</comment>
<evidence type="ECO:0000256" key="3">
    <source>
        <dbReference type="ARBA" id="ARBA00022729"/>
    </source>
</evidence>
<dbReference type="OrthoDB" id="9815002at2"/>
<evidence type="ECO:0000313" key="8">
    <source>
        <dbReference type="Proteomes" id="UP000198922"/>
    </source>
</evidence>
<feature type="signal peptide" evidence="5">
    <location>
        <begin position="1"/>
        <end position="25"/>
    </location>
</feature>
<dbReference type="InterPro" id="IPR000189">
    <property type="entry name" value="Transglyc_AS"/>
</dbReference>
<dbReference type="GO" id="GO:0004553">
    <property type="term" value="F:hydrolase activity, hydrolyzing O-glycosyl compounds"/>
    <property type="evidence" value="ECO:0007669"/>
    <property type="project" value="InterPro"/>
</dbReference>
<dbReference type="Gene3D" id="1.25.20.10">
    <property type="entry name" value="Bacterial muramidases"/>
    <property type="match status" value="1"/>
</dbReference>
<dbReference type="AlphaFoldDB" id="A0A1G7F4F5"/>
<dbReference type="PANTHER" id="PTHR37423">
    <property type="entry name" value="SOLUBLE LYTIC MUREIN TRANSGLYCOSYLASE-RELATED"/>
    <property type="match status" value="1"/>
</dbReference>
<dbReference type="Pfam" id="PF01464">
    <property type="entry name" value="SLT"/>
    <property type="match status" value="1"/>
</dbReference>
<dbReference type="PANTHER" id="PTHR37423:SF2">
    <property type="entry name" value="MEMBRANE-BOUND LYTIC MUREIN TRANSGLYCOSYLASE C"/>
    <property type="match status" value="1"/>
</dbReference>
<evidence type="ECO:0000256" key="1">
    <source>
        <dbReference type="ARBA" id="ARBA00007734"/>
    </source>
</evidence>
<dbReference type="Proteomes" id="UP000198922">
    <property type="component" value="Unassembled WGS sequence"/>
</dbReference>
<dbReference type="InterPro" id="IPR008258">
    <property type="entry name" value="Transglycosylase_SLT_dom_1"/>
</dbReference>
<feature type="chain" id="PRO_5011511978" evidence="5">
    <location>
        <begin position="26"/>
        <end position="705"/>
    </location>
</feature>
<dbReference type="InterPro" id="IPR023346">
    <property type="entry name" value="Lysozyme-like_dom_sf"/>
</dbReference>
<keyword evidence="8" id="KW-1185">Reference proteome</keyword>
<reference evidence="8" key="1">
    <citation type="submission" date="2016-10" db="EMBL/GenBank/DDBJ databases">
        <authorList>
            <person name="Varghese N."/>
            <person name="Submissions S."/>
        </authorList>
    </citation>
    <scope>NUCLEOTIDE SEQUENCE [LARGE SCALE GENOMIC DNA]</scope>
    <source>
        <strain evidence="8">DSM 21424</strain>
    </source>
</reference>
<evidence type="ECO:0000256" key="2">
    <source>
        <dbReference type="ARBA" id="ARBA00009387"/>
    </source>
</evidence>
<dbReference type="RefSeq" id="WP_090112273.1">
    <property type="nucleotide sequence ID" value="NZ_FNAT01000003.1"/>
</dbReference>